<evidence type="ECO:0000256" key="3">
    <source>
        <dbReference type="ARBA" id="ARBA00022448"/>
    </source>
</evidence>
<dbReference type="GO" id="GO:0005741">
    <property type="term" value="C:mitochondrial outer membrane"/>
    <property type="evidence" value="ECO:0007669"/>
    <property type="project" value="UniProtKB-SubCell"/>
</dbReference>
<dbReference type="GO" id="GO:0006886">
    <property type="term" value="P:intracellular protein transport"/>
    <property type="evidence" value="ECO:0007669"/>
    <property type="project" value="InterPro"/>
</dbReference>
<evidence type="ECO:0000256" key="4">
    <source>
        <dbReference type="ARBA" id="ARBA00022692"/>
    </source>
</evidence>
<sequence length="167" mass="18513">MVQLVEVPDEHYNEKQQGADDDDAYYTDTDSSITSAGEHHRRAADDSDDSDAASDTSSADLDSETLYDRLLALKDIIPPGRRAQLSRSFNGTYSFVSSGLLMGGKTLWVLSTSALMLGVPYVLAWQEEQQLLEMEKEMQMQQNLNEVCAPLCIILLSAVASRNSWQC</sequence>
<evidence type="ECO:0000256" key="11">
    <source>
        <dbReference type="ARBA" id="ARBA00023170"/>
    </source>
</evidence>
<keyword evidence="11" id="KW-0675">Receptor</keyword>
<dbReference type="PANTHER" id="PTHR12504:SF0">
    <property type="entry name" value="MITOCHONDRIAL IMPORT RECEPTOR SUBUNIT TOM22 HOMOLOG"/>
    <property type="match status" value="1"/>
</dbReference>
<keyword evidence="3" id="KW-0813">Transport</keyword>
<evidence type="ECO:0000256" key="9">
    <source>
        <dbReference type="ARBA" id="ARBA00023128"/>
    </source>
</evidence>
<feature type="compositionally biased region" description="Basic and acidic residues" evidence="12">
    <location>
        <begin position="8"/>
        <end position="18"/>
    </location>
</feature>
<keyword evidence="5" id="KW-1000">Mitochondrion outer membrane</keyword>
<evidence type="ECO:0000313" key="13">
    <source>
        <dbReference type="EMBL" id="KAJ6261966.1"/>
    </source>
</evidence>
<keyword evidence="7" id="KW-1133">Transmembrane helix</keyword>
<evidence type="ECO:0000256" key="7">
    <source>
        <dbReference type="ARBA" id="ARBA00022989"/>
    </source>
</evidence>
<dbReference type="EMBL" id="JAQGDS010000003">
    <property type="protein sequence ID" value="KAJ6261966.1"/>
    <property type="molecule type" value="Genomic_DNA"/>
</dbReference>
<evidence type="ECO:0000256" key="1">
    <source>
        <dbReference type="ARBA" id="ARBA00004572"/>
    </source>
</evidence>
<accession>A0AAD6J0M2</accession>
<keyword evidence="9" id="KW-0496">Mitochondrion</keyword>
<evidence type="ECO:0000256" key="2">
    <source>
        <dbReference type="ARBA" id="ARBA00009874"/>
    </source>
</evidence>
<keyword evidence="10" id="KW-0472">Membrane</keyword>
<dbReference type="InterPro" id="IPR005683">
    <property type="entry name" value="Tom22"/>
</dbReference>
<comment type="similarity">
    <text evidence="2">Belongs to the Tom22 family.</text>
</comment>
<keyword evidence="4" id="KW-0812">Transmembrane</keyword>
<keyword evidence="8" id="KW-0811">Translocation</keyword>
<dbReference type="CDD" id="cd22884">
    <property type="entry name" value="TOM22"/>
    <property type="match status" value="1"/>
</dbReference>
<keyword evidence="6" id="KW-0653">Protein transport</keyword>
<name>A0AAD6J0M2_DREDA</name>
<proteinExistence type="inferred from homology"/>
<reference evidence="13" key="1">
    <citation type="submission" date="2023-01" db="EMBL/GenBank/DDBJ databases">
        <title>The chitinases involved in constricting ring structure development in the nematode-trapping fungus Drechslerella dactyloides.</title>
        <authorList>
            <person name="Wang R."/>
            <person name="Zhang L."/>
            <person name="Tang P."/>
            <person name="Li S."/>
            <person name="Liang L."/>
        </authorList>
    </citation>
    <scope>NUCLEOTIDE SEQUENCE</scope>
    <source>
        <strain evidence="13">YMF1.00031</strain>
    </source>
</reference>
<dbReference type="PANTHER" id="PTHR12504">
    <property type="entry name" value="MITOCHONDRIAL IMPORT RECEPTOR SUBUNIT TOM22"/>
    <property type="match status" value="1"/>
</dbReference>
<evidence type="ECO:0000256" key="12">
    <source>
        <dbReference type="SAM" id="MobiDB-lite"/>
    </source>
</evidence>
<comment type="caution">
    <text evidence="13">The sequence shown here is derived from an EMBL/GenBank/DDBJ whole genome shotgun (WGS) entry which is preliminary data.</text>
</comment>
<feature type="region of interest" description="Disordered" evidence="12">
    <location>
        <begin position="1"/>
        <end position="60"/>
    </location>
</feature>
<organism evidence="13 14">
    <name type="scientific">Drechslerella dactyloides</name>
    <name type="common">Nematode-trapping fungus</name>
    <name type="synonym">Arthrobotrys dactyloides</name>
    <dbReference type="NCBI Taxonomy" id="74499"/>
    <lineage>
        <taxon>Eukaryota</taxon>
        <taxon>Fungi</taxon>
        <taxon>Dikarya</taxon>
        <taxon>Ascomycota</taxon>
        <taxon>Pezizomycotina</taxon>
        <taxon>Orbiliomycetes</taxon>
        <taxon>Orbiliales</taxon>
        <taxon>Orbiliaceae</taxon>
        <taxon>Drechslerella</taxon>
    </lineage>
</organism>
<protein>
    <recommendedName>
        <fullName evidence="15">Mitochondrial import receptor subunit tom22</fullName>
    </recommendedName>
</protein>
<evidence type="ECO:0000313" key="14">
    <source>
        <dbReference type="Proteomes" id="UP001221413"/>
    </source>
</evidence>
<gene>
    <name evidence="13" type="ORF">Dda_2765</name>
</gene>
<evidence type="ECO:0000256" key="10">
    <source>
        <dbReference type="ARBA" id="ARBA00023136"/>
    </source>
</evidence>
<keyword evidence="14" id="KW-1185">Reference proteome</keyword>
<dbReference type="AlphaFoldDB" id="A0AAD6J0M2"/>
<evidence type="ECO:0000256" key="8">
    <source>
        <dbReference type="ARBA" id="ARBA00023010"/>
    </source>
</evidence>
<dbReference type="Pfam" id="PF04281">
    <property type="entry name" value="Tom22"/>
    <property type="match status" value="1"/>
</dbReference>
<evidence type="ECO:0000256" key="6">
    <source>
        <dbReference type="ARBA" id="ARBA00022927"/>
    </source>
</evidence>
<evidence type="ECO:0000256" key="5">
    <source>
        <dbReference type="ARBA" id="ARBA00022787"/>
    </source>
</evidence>
<dbReference type="Proteomes" id="UP001221413">
    <property type="component" value="Unassembled WGS sequence"/>
</dbReference>
<evidence type="ECO:0008006" key="15">
    <source>
        <dbReference type="Google" id="ProtNLM"/>
    </source>
</evidence>
<comment type="subcellular location">
    <subcellularLocation>
        <location evidence="1">Mitochondrion outer membrane</location>
        <topology evidence="1">Single-pass membrane protein</topology>
    </subcellularLocation>
</comment>